<dbReference type="InterPro" id="IPR000504">
    <property type="entry name" value="RRM_dom"/>
</dbReference>
<feature type="compositionally biased region" description="Basic and acidic residues" evidence="3">
    <location>
        <begin position="46"/>
        <end position="56"/>
    </location>
</feature>
<sequence length="248" mass="27956">MATNAAEETSKPKKKKTKKAKTKKDKWGQLVLAPVDDVEQEQAEEQPPRGEEKDDVPVGGGALESYEPNKVVVSGMPYTTSEQQIRDLFKDIGPVVQLQLSRFPDSGNFRGLAFVTFLTEEMAMNSLELDGTTMGNRFIKIERCRLGLGSQRKRKSEFLDEPKKVEGCFSAYVGNLSWDVTEDDIRECFKNSRVSSVRLALDKRTGASRGFCHVDFEDDESLEKAMEKNKLEFHGRAMKISYAISNRN</sequence>
<evidence type="ECO:0000256" key="2">
    <source>
        <dbReference type="PROSITE-ProRule" id="PRU00176"/>
    </source>
</evidence>
<dbReference type="PROSITE" id="PS50102">
    <property type="entry name" value="RRM"/>
    <property type="match status" value="2"/>
</dbReference>
<gene>
    <name evidence="5" type="ORF">Cni_G19497</name>
</gene>
<dbReference type="AlphaFoldDB" id="A0AAQ3QIP1"/>
<dbReference type="Proteomes" id="UP001327560">
    <property type="component" value="Chromosome 6"/>
</dbReference>
<dbReference type="InterPro" id="IPR012677">
    <property type="entry name" value="Nucleotide-bd_a/b_plait_sf"/>
</dbReference>
<dbReference type="InterPro" id="IPR035979">
    <property type="entry name" value="RBD_domain_sf"/>
</dbReference>
<feature type="domain" description="RRM" evidence="4">
    <location>
        <begin position="69"/>
        <end position="146"/>
    </location>
</feature>
<evidence type="ECO:0000259" key="4">
    <source>
        <dbReference type="PROSITE" id="PS50102"/>
    </source>
</evidence>
<dbReference type="Gene3D" id="3.30.70.330">
    <property type="match status" value="2"/>
</dbReference>
<keyword evidence="6" id="KW-1185">Reference proteome</keyword>
<evidence type="ECO:0000256" key="1">
    <source>
        <dbReference type="ARBA" id="ARBA00022884"/>
    </source>
</evidence>
<dbReference type="SUPFAM" id="SSF54928">
    <property type="entry name" value="RNA-binding domain, RBD"/>
    <property type="match status" value="2"/>
</dbReference>
<keyword evidence="1 2" id="KW-0694">RNA-binding</keyword>
<proteinExistence type="predicted"/>
<dbReference type="SMART" id="SM00360">
    <property type="entry name" value="RRM"/>
    <property type="match status" value="2"/>
</dbReference>
<evidence type="ECO:0000313" key="6">
    <source>
        <dbReference type="Proteomes" id="UP001327560"/>
    </source>
</evidence>
<dbReference type="Pfam" id="PF00076">
    <property type="entry name" value="RRM_1"/>
    <property type="match status" value="2"/>
</dbReference>
<feature type="region of interest" description="Disordered" evidence="3">
    <location>
        <begin position="1"/>
        <end position="66"/>
    </location>
</feature>
<evidence type="ECO:0000256" key="3">
    <source>
        <dbReference type="SAM" id="MobiDB-lite"/>
    </source>
</evidence>
<dbReference type="PANTHER" id="PTHR23236">
    <property type="entry name" value="EUKARYOTIC TRANSLATION INITIATION FACTOR 4B/4H"/>
    <property type="match status" value="1"/>
</dbReference>
<organism evidence="5 6">
    <name type="scientific">Canna indica</name>
    <name type="common">Indian-shot</name>
    <dbReference type="NCBI Taxonomy" id="4628"/>
    <lineage>
        <taxon>Eukaryota</taxon>
        <taxon>Viridiplantae</taxon>
        <taxon>Streptophyta</taxon>
        <taxon>Embryophyta</taxon>
        <taxon>Tracheophyta</taxon>
        <taxon>Spermatophyta</taxon>
        <taxon>Magnoliopsida</taxon>
        <taxon>Liliopsida</taxon>
        <taxon>Zingiberales</taxon>
        <taxon>Cannaceae</taxon>
        <taxon>Canna</taxon>
    </lineage>
</organism>
<dbReference type="EMBL" id="CP136895">
    <property type="protein sequence ID" value="WOL10738.1"/>
    <property type="molecule type" value="Genomic_DNA"/>
</dbReference>
<evidence type="ECO:0000313" key="5">
    <source>
        <dbReference type="EMBL" id="WOL10738.1"/>
    </source>
</evidence>
<feature type="compositionally biased region" description="Basic residues" evidence="3">
    <location>
        <begin position="12"/>
        <end position="24"/>
    </location>
</feature>
<feature type="domain" description="RRM" evidence="4">
    <location>
        <begin position="169"/>
        <end position="245"/>
    </location>
</feature>
<accession>A0AAQ3QIP1</accession>
<dbReference type="PANTHER" id="PTHR23236:SF108">
    <property type="entry name" value="OS03G0123200 PROTEIN"/>
    <property type="match status" value="1"/>
</dbReference>
<protein>
    <submittedName>
        <fullName evidence="5">Nucleolin 1</fullName>
    </submittedName>
</protein>
<reference evidence="5 6" key="1">
    <citation type="submission" date="2023-10" db="EMBL/GenBank/DDBJ databases">
        <title>Chromosome-scale genome assembly provides insights into flower coloration mechanisms of Canna indica.</title>
        <authorList>
            <person name="Li C."/>
        </authorList>
    </citation>
    <scope>NUCLEOTIDE SEQUENCE [LARGE SCALE GENOMIC DNA]</scope>
    <source>
        <tissue evidence="5">Flower</tissue>
    </source>
</reference>
<dbReference type="GO" id="GO:0003723">
    <property type="term" value="F:RNA binding"/>
    <property type="evidence" value="ECO:0007669"/>
    <property type="project" value="UniProtKB-UniRule"/>
</dbReference>
<name>A0AAQ3QIP1_9LILI</name>